<gene>
    <name evidence="3" type="ORF">PG915_07945</name>
</gene>
<sequence length="146" mass="16112">MFYVISLICACTCISILDARFRRITNMSVLGLMALQCSLLIKSEIYLESALLVLTVGFVLFWRRWIAAGDIKLASVLALALPLSQLPMAATLMGLAGGLVSLFYLMLNHWFPNRKKRQVGIPYGVAISLGFCLVIVVHQVPLLLKA</sequence>
<evidence type="ECO:0000313" key="3">
    <source>
        <dbReference type="EMBL" id="XCD14550.1"/>
    </source>
</evidence>
<keyword evidence="1" id="KW-1133">Transmembrane helix</keyword>
<dbReference type="EMBL" id="CP115920">
    <property type="protein sequence ID" value="XCD14550.1"/>
    <property type="molecule type" value="Genomic_DNA"/>
</dbReference>
<dbReference type="RefSeq" id="WP_353496039.1">
    <property type="nucleotide sequence ID" value="NZ_CP115920.1"/>
</dbReference>
<feature type="domain" description="Prepilin type IV endopeptidase peptidase" evidence="2">
    <location>
        <begin position="6"/>
        <end position="101"/>
    </location>
</feature>
<organism evidence="3">
    <name type="scientific">Vibrio chaetopteri</name>
    <dbReference type="NCBI Taxonomy" id="3016528"/>
    <lineage>
        <taxon>Bacteria</taxon>
        <taxon>Pseudomonadati</taxon>
        <taxon>Pseudomonadota</taxon>
        <taxon>Gammaproteobacteria</taxon>
        <taxon>Vibrionales</taxon>
        <taxon>Vibrionaceae</taxon>
        <taxon>Vibrio</taxon>
    </lineage>
</organism>
<feature type="transmembrane region" description="Helical" evidence="1">
    <location>
        <begin position="45"/>
        <end position="62"/>
    </location>
</feature>
<dbReference type="GO" id="GO:0004190">
    <property type="term" value="F:aspartic-type endopeptidase activity"/>
    <property type="evidence" value="ECO:0007669"/>
    <property type="project" value="InterPro"/>
</dbReference>
<keyword evidence="1" id="KW-0472">Membrane</keyword>
<keyword evidence="1" id="KW-0812">Transmembrane</keyword>
<protein>
    <submittedName>
        <fullName evidence="3">Prepilin peptidase</fullName>
    </submittedName>
</protein>
<proteinExistence type="predicted"/>
<dbReference type="KEGG" id="vck:PG915_07945"/>
<feature type="transmembrane region" description="Helical" evidence="1">
    <location>
        <begin position="74"/>
        <end position="107"/>
    </location>
</feature>
<accession>A0AAU8BCX4</accession>
<dbReference type="AlphaFoldDB" id="A0AAU8BCX4"/>
<reference evidence="3" key="1">
    <citation type="submission" date="2023-01" db="EMBL/GenBank/DDBJ databases">
        <title>Vibrio sp. CB1-14 genome sequencing.</title>
        <authorList>
            <person name="Otstavnykh N."/>
            <person name="Isaeva M."/>
            <person name="Meleshko D."/>
        </authorList>
    </citation>
    <scope>NUCLEOTIDE SEQUENCE</scope>
    <source>
        <strain evidence="3">CB1-14</strain>
    </source>
</reference>
<feature type="transmembrane region" description="Helical" evidence="1">
    <location>
        <begin position="119"/>
        <end position="144"/>
    </location>
</feature>
<dbReference type="Pfam" id="PF01478">
    <property type="entry name" value="Peptidase_A24"/>
    <property type="match status" value="1"/>
</dbReference>
<name>A0AAU8BCX4_9VIBR</name>
<dbReference type="Gene3D" id="1.20.120.1220">
    <property type="match status" value="1"/>
</dbReference>
<dbReference type="InterPro" id="IPR000045">
    <property type="entry name" value="Prepilin_IV_endopep_pep"/>
</dbReference>
<evidence type="ECO:0000259" key="2">
    <source>
        <dbReference type="Pfam" id="PF01478"/>
    </source>
</evidence>
<dbReference type="GO" id="GO:0016020">
    <property type="term" value="C:membrane"/>
    <property type="evidence" value="ECO:0007669"/>
    <property type="project" value="InterPro"/>
</dbReference>
<evidence type="ECO:0000256" key="1">
    <source>
        <dbReference type="SAM" id="Phobius"/>
    </source>
</evidence>